<reference evidence="3 4" key="1">
    <citation type="journal article" date="2020" name="bioRxiv">
        <title>Metabolic contributions of an alphaproteobacterial endosymbiont in the apicomplexan Cardiosporidium cionae.</title>
        <authorList>
            <person name="Hunter E.S."/>
            <person name="Paight C.J."/>
            <person name="Lane C.E."/>
        </authorList>
    </citation>
    <scope>NUCLEOTIDE SEQUENCE [LARGE SCALE GENOMIC DNA]</scope>
    <source>
        <strain evidence="3">ESH_2018</strain>
    </source>
</reference>
<evidence type="ECO:0000313" key="3">
    <source>
        <dbReference type="EMBL" id="KAF8822734.1"/>
    </source>
</evidence>
<comment type="caution">
    <text evidence="3">The sequence shown here is derived from an EMBL/GenBank/DDBJ whole genome shotgun (WGS) entry which is preliminary data.</text>
</comment>
<gene>
    <name evidence="3" type="ORF">IE077_000408</name>
</gene>
<keyword evidence="1" id="KW-1133">Transmembrane helix</keyword>
<evidence type="ECO:0000313" key="4">
    <source>
        <dbReference type="Proteomes" id="UP000823046"/>
    </source>
</evidence>
<keyword evidence="1" id="KW-0472">Membrane</keyword>
<keyword evidence="4" id="KW-1185">Reference proteome</keyword>
<dbReference type="Pfam" id="PF01145">
    <property type="entry name" value="Band_7"/>
    <property type="match status" value="1"/>
</dbReference>
<dbReference type="CDD" id="cd03407">
    <property type="entry name" value="SPFH_like_u4"/>
    <property type="match status" value="1"/>
</dbReference>
<sequence length="287" mass="32208">MKTPWHMQEASLVAIPFQTMSRRSKKRKCGKCCGILCFPFSLAYSLVIWSVRRRLSTRIRKLEVLVETKTKDNVFVSLKIWVQYVIQLNKAYDAEYRLSSPESQIKNYVFDVVRSTVPLQNLDSIFESKEDIAYAVKTRLKSTMDHFGYTIIKTLVTDIIPNAKVREAMNAINTAKRNRLAAQEQAEADKLRTVKTAEAEAEAMFLHGQGIARQRKAIIDGLKGSVADFSSSVRGVDPKDVLDLVLLTQYFDTLKELGATSTAQTLFVPHNPGAVASLAEEIKTGLS</sequence>
<dbReference type="Gene3D" id="3.30.479.30">
    <property type="entry name" value="Band 7 domain"/>
    <property type="match status" value="1"/>
</dbReference>
<dbReference type="InterPro" id="IPR001107">
    <property type="entry name" value="Band_7"/>
</dbReference>
<evidence type="ECO:0000256" key="1">
    <source>
        <dbReference type="SAM" id="Phobius"/>
    </source>
</evidence>
<accession>A0ABQ7JFT1</accession>
<dbReference type="EMBL" id="JADAQX010000027">
    <property type="protein sequence ID" value="KAF8822734.1"/>
    <property type="molecule type" value="Genomic_DNA"/>
</dbReference>
<proteinExistence type="predicted"/>
<organism evidence="3 4">
    <name type="scientific">Cardiosporidium cionae</name>
    <dbReference type="NCBI Taxonomy" id="476202"/>
    <lineage>
        <taxon>Eukaryota</taxon>
        <taxon>Sar</taxon>
        <taxon>Alveolata</taxon>
        <taxon>Apicomplexa</taxon>
        <taxon>Aconoidasida</taxon>
        <taxon>Nephromycida</taxon>
        <taxon>Cardiosporidium</taxon>
    </lineage>
</organism>
<name>A0ABQ7JFT1_9APIC</name>
<feature type="transmembrane region" description="Helical" evidence="1">
    <location>
        <begin position="32"/>
        <end position="51"/>
    </location>
</feature>
<dbReference type="SUPFAM" id="SSF117892">
    <property type="entry name" value="Band 7/SPFH domain"/>
    <property type="match status" value="1"/>
</dbReference>
<dbReference type="Proteomes" id="UP000823046">
    <property type="component" value="Unassembled WGS sequence"/>
</dbReference>
<feature type="domain" description="Band 7" evidence="2">
    <location>
        <begin position="48"/>
        <end position="190"/>
    </location>
</feature>
<dbReference type="InterPro" id="IPR050710">
    <property type="entry name" value="Band7/mec-2_domain"/>
</dbReference>
<evidence type="ECO:0000259" key="2">
    <source>
        <dbReference type="Pfam" id="PF01145"/>
    </source>
</evidence>
<protein>
    <submittedName>
        <fullName evidence="3">Hypersensitive-induced response protein 3</fullName>
    </submittedName>
</protein>
<dbReference type="InterPro" id="IPR036013">
    <property type="entry name" value="Band_7/SPFH_dom_sf"/>
</dbReference>
<dbReference type="PANTHER" id="PTHR43327:SF31">
    <property type="entry name" value="HYPERSENSITIVE-INDUCED RESPONSE PROTEIN 2"/>
    <property type="match status" value="1"/>
</dbReference>
<dbReference type="PANTHER" id="PTHR43327">
    <property type="entry name" value="STOMATIN-LIKE PROTEIN 2, MITOCHONDRIAL"/>
    <property type="match status" value="1"/>
</dbReference>
<keyword evidence="1" id="KW-0812">Transmembrane</keyword>